<accession>A0A9Q0MYV9</accession>
<dbReference type="AlphaFoldDB" id="A0A9Q0MYV9"/>
<dbReference type="InterPro" id="IPR024079">
    <property type="entry name" value="MetalloPept_cat_dom_sf"/>
</dbReference>
<protein>
    <submittedName>
        <fullName evidence="1">Disintegrin and metalloproteinase domain-containing protein 10</fullName>
    </submittedName>
</protein>
<dbReference type="GO" id="GO:0007219">
    <property type="term" value="P:Notch signaling pathway"/>
    <property type="evidence" value="ECO:0007669"/>
    <property type="project" value="TreeGrafter"/>
</dbReference>
<sequence>KEQQKNDENALVHGILTTANLFDGTITTKFEHYYIEPLSKYSNDLHGNGVHSIVYKASDVVQPMQENREIRHKYTDLAEKSDYHCACDSLHRNMKKNIYKKQKPASSASNIHILRKKIRKRRFLPDELIENQNPPLPLDLDVPYNDDYSPNHDEDANSEDVALLNSKNHLNRKNILFNDFSSNSDLNLRDTQRNRNNMINNLDIVNISRPSHKTHVEIITKNGATKKPHIIVNNYNPDVMLTSTSFHQNLIHQHVRNDLPESTSKSSYDRKTTCMLYLQADHTFSQKMGSDEASIEAITRHVQRANFIYKHTDFNGDGKPDNITFMIKRIKVHNLNALKDPTYRFPGNYGVEKFLELFSADLPLFFPFREKKALDDDSLLSGCLMS</sequence>
<dbReference type="Gene3D" id="3.40.390.10">
    <property type="entry name" value="Collagenase (Catalytic Domain)"/>
    <property type="match status" value="1"/>
</dbReference>
<dbReference type="SUPFAM" id="SSF55486">
    <property type="entry name" value="Metalloproteases ('zincins'), catalytic domain"/>
    <property type="match status" value="1"/>
</dbReference>
<dbReference type="EMBL" id="WJQU01000003">
    <property type="protein sequence ID" value="KAJ6640388.1"/>
    <property type="molecule type" value="Genomic_DNA"/>
</dbReference>
<dbReference type="GO" id="GO:0006509">
    <property type="term" value="P:membrane protein ectodomain proteolysis"/>
    <property type="evidence" value="ECO:0007669"/>
    <property type="project" value="TreeGrafter"/>
</dbReference>
<keyword evidence="2" id="KW-1185">Reference proteome</keyword>
<reference evidence="1" key="1">
    <citation type="submission" date="2022-07" db="EMBL/GenBank/DDBJ databases">
        <authorList>
            <person name="Trinca V."/>
            <person name="Uliana J.V.C."/>
            <person name="Torres T.T."/>
            <person name="Ward R.J."/>
            <person name="Monesi N."/>
        </authorList>
    </citation>
    <scope>NUCLEOTIDE SEQUENCE</scope>
    <source>
        <strain evidence="1">HSMRA1968</strain>
        <tissue evidence="1">Whole embryos</tissue>
    </source>
</reference>
<comment type="caution">
    <text evidence="1">The sequence shown here is derived from an EMBL/GenBank/DDBJ whole genome shotgun (WGS) entry which is preliminary data.</text>
</comment>
<evidence type="ECO:0000313" key="1">
    <source>
        <dbReference type="EMBL" id="KAJ6640388.1"/>
    </source>
</evidence>
<dbReference type="OrthoDB" id="7788787at2759"/>
<dbReference type="GO" id="GO:0005886">
    <property type="term" value="C:plasma membrane"/>
    <property type="evidence" value="ECO:0007669"/>
    <property type="project" value="TreeGrafter"/>
</dbReference>
<dbReference type="PANTHER" id="PTHR45702">
    <property type="entry name" value="ADAM10/ADAM17 METALLOPEPTIDASE FAMILY MEMBER"/>
    <property type="match status" value="1"/>
</dbReference>
<dbReference type="InterPro" id="IPR051489">
    <property type="entry name" value="ADAM_Metalloproteinase"/>
</dbReference>
<evidence type="ECO:0000313" key="2">
    <source>
        <dbReference type="Proteomes" id="UP001151699"/>
    </source>
</evidence>
<gene>
    <name evidence="1" type="primary">Adam10</name>
    <name evidence="1" type="ORF">Bhyg_13139</name>
</gene>
<dbReference type="Proteomes" id="UP001151699">
    <property type="component" value="Chromosome X"/>
</dbReference>
<dbReference type="PANTHER" id="PTHR45702:SF3">
    <property type="entry name" value="KUZBANIAN-LIKE, ISOFORM A"/>
    <property type="match status" value="1"/>
</dbReference>
<feature type="non-terminal residue" evidence="1">
    <location>
        <position position="386"/>
    </location>
</feature>
<feature type="non-terminal residue" evidence="1">
    <location>
        <position position="1"/>
    </location>
</feature>
<dbReference type="GO" id="GO:0004222">
    <property type="term" value="F:metalloendopeptidase activity"/>
    <property type="evidence" value="ECO:0007669"/>
    <property type="project" value="TreeGrafter"/>
</dbReference>
<proteinExistence type="predicted"/>
<organism evidence="1 2">
    <name type="scientific">Pseudolycoriella hygida</name>
    <dbReference type="NCBI Taxonomy" id="35572"/>
    <lineage>
        <taxon>Eukaryota</taxon>
        <taxon>Metazoa</taxon>
        <taxon>Ecdysozoa</taxon>
        <taxon>Arthropoda</taxon>
        <taxon>Hexapoda</taxon>
        <taxon>Insecta</taxon>
        <taxon>Pterygota</taxon>
        <taxon>Neoptera</taxon>
        <taxon>Endopterygota</taxon>
        <taxon>Diptera</taxon>
        <taxon>Nematocera</taxon>
        <taxon>Sciaroidea</taxon>
        <taxon>Sciaridae</taxon>
        <taxon>Pseudolycoriella</taxon>
    </lineage>
</organism>
<name>A0A9Q0MYV9_9DIPT</name>